<sequence>MNEALQRRDTTAGIPRPELFSHFDCRGEQHVFGIRYGLLLDALSVFGTMYGMQELQMRYPGPERELILEMSEGPGGNPSCMYARLDTVDVAPPRDLGDYIKDPLSFFHIQGSVLKEATDDLEWPHGAVFVSLDSCNGISLSSEGTGDLQVELPMDRVSGFQCGVPRLSWPYRWRQLHTAFSKIPQDKGDQGVSTKVTIDANGLMKVTHMVNLRAMLEGGGNGAAAERQVRLNGSLVHFIDSKVIRQLPCSWVAMASRVLAPVARGDRNTLWDCVCIYWRHCRGSFDSNVACPLCHSFTSLSSHLCIDELPSTAKSTAMLARCQCELVLLTSTAAVQILSISIVTIILYRTRQ</sequence>
<keyword evidence="6" id="KW-0812">Transmembrane</keyword>
<name>A0A8S1J2S0_9CHLO</name>
<keyword evidence="4" id="KW-0234">DNA repair</keyword>
<evidence type="ECO:0000256" key="1">
    <source>
        <dbReference type="ARBA" id="ARBA00004123"/>
    </source>
</evidence>
<keyword evidence="5" id="KW-0539">Nucleus</keyword>
<keyword evidence="6" id="KW-1133">Transmembrane helix</keyword>
<dbReference type="PANTHER" id="PTHR10870:SF0">
    <property type="entry name" value="CELL CYCLE CHECKPOINT PROTEIN RAD1"/>
    <property type="match status" value="1"/>
</dbReference>
<comment type="similarity">
    <text evidence="2">Belongs to the rad1 family.</text>
</comment>
<keyword evidence="6" id="KW-0472">Membrane</keyword>
<evidence type="ECO:0000256" key="3">
    <source>
        <dbReference type="ARBA" id="ARBA00022763"/>
    </source>
</evidence>
<proteinExistence type="inferred from homology"/>
<comment type="subcellular location">
    <subcellularLocation>
        <location evidence="1">Nucleus</location>
    </subcellularLocation>
</comment>
<dbReference type="AlphaFoldDB" id="A0A8S1J2S0"/>
<accession>A0A8S1J2S0</accession>
<evidence type="ECO:0000313" key="7">
    <source>
        <dbReference type="EMBL" id="CAD7701655.1"/>
    </source>
</evidence>
<evidence type="ECO:0000256" key="2">
    <source>
        <dbReference type="ARBA" id="ARBA00010991"/>
    </source>
</evidence>
<evidence type="ECO:0000256" key="5">
    <source>
        <dbReference type="ARBA" id="ARBA00023242"/>
    </source>
</evidence>
<evidence type="ECO:0000256" key="6">
    <source>
        <dbReference type="SAM" id="Phobius"/>
    </source>
</evidence>
<dbReference type="OrthoDB" id="337581at2759"/>
<dbReference type="EMBL" id="CAJHUC010001598">
    <property type="protein sequence ID" value="CAD7701655.1"/>
    <property type="molecule type" value="Genomic_DNA"/>
</dbReference>
<dbReference type="Proteomes" id="UP000708148">
    <property type="component" value="Unassembled WGS sequence"/>
</dbReference>
<dbReference type="GO" id="GO:0000077">
    <property type="term" value="P:DNA damage checkpoint signaling"/>
    <property type="evidence" value="ECO:0007669"/>
    <property type="project" value="InterPro"/>
</dbReference>
<keyword evidence="3" id="KW-0227">DNA damage</keyword>
<keyword evidence="8" id="KW-1185">Reference proteome</keyword>
<dbReference type="GO" id="GO:0030896">
    <property type="term" value="C:checkpoint clamp complex"/>
    <property type="evidence" value="ECO:0007669"/>
    <property type="project" value="TreeGrafter"/>
</dbReference>
<evidence type="ECO:0000313" key="8">
    <source>
        <dbReference type="Proteomes" id="UP000708148"/>
    </source>
</evidence>
<gene>
    <name evidence="7" type="ORF">OSTQU699_LOCUS7012</name>
</gene>
<feature type="transmembrane region" description="Helical" evidence="6">
    <location>
        <begin position="326"/>
        <end position="348"/>
    </location>
</feature>
<comment type="caution">
    <text evidence="7">The sequence shown here is derived from an EMBL/GenBank/DDBJ whole genome shotgun (WGS) entry which is preliminary data.</text>
</comment>
<organism evidence="7 8">
    <name type="scientific">Ostreobium quekettii</name>
    <dbReference type="NCBI Taxonomy" id="121088"/>
    <lineage>
        <taxon>Eukaryota</taxon>
        <taxon>Viridiplantae</taxon>
        <taxon>Chlorophyta</taxon>
        <taxon>core chlorophytes</taxon>
        <taxon>Ulvophyceae</taxon>
        <taxon>TCBD clade</taxon>
        <taxon>Bryopsidales</taxon>
        <taxon>Ostreobineae</taxon>
        <taxon>Ostreobiaceae</taxon>
        <taxon>Ostreobium</taxon>
    </lineage>
</organism>
<dbReference type="InterPro" id="IPR003021">
    <property type="entry name" value="Rad1_Rec1_Rad17"/>
</dbReference>
<protein>
    <submittedName>
        <fullName evidence="7">Uncharacterized protein</fullName>
    </submittedName>
</protein>
<dbReference type="PANTHER" id="PTHR10870">
    <property type="entry name" value="CELL CYCLE CHECKPOINT PROTEIN RAD1"/>
    <property type="match status" value="1"/>
</dbReference>
<reference evidence="7" key="1">
    <citation type="submission" date="2020-12" db="EMBL/GenBank/DDBJ databases">
        <authorList>
            <person name="Iha C."/>
        </authorList>
    </citation>
    <scope>NUCLEOTIDE SEQUENCE</scope>
</reference>
<evidence type="ECO:0000256" key="4">
    <source>
        <dbReference type="ARBA" id="ARBA00023204"/>
    </source>
</evidence>
<dbReference type="Gene3D" id="3.70.10.10">
    <property type="match status" value="1"/>
</dbReference>
<dbReference type="GO" id="GO:0006281">
    <property type="term" value="P:DNA repair"/>
    <property type="evidence" value="ECO:0007669"/>
    <property type="project" value="UniProtKB-KW"/>
</dbReference>